<proteinExistence type="evidence at transcript level"/>
<dbReference type="InterPro" id="IPR029063">
    <property type="entry name" value="SAM-dependent_MTases_sf"/>
</dbReference>
<dbReference type="Pfam" id="PF13489">
    <property type="entry name" value="Methyltransf_23"/>
    <property type="match status" value="1"/>
</dbReference>
<dbReference type="PANTHER" id="PTHR22809:SF5">
    <property type="entry name" value="TRNA N(3)-METHYLCYTIDINE METHYLTRANSFERASE METTL6"/>
    <property type="match status" value="1"/>
</dbReference>
<evidence type="ECO:0000256" key="2">
    <source>
        <dbReference type="ARBA" id="ARBA00022603"/>
    </source>
</evidence>
<keyword evidence="3 4" id="KW-0808">Transferase</keyword>
<evidence type="ECO:0000313" key="4">
    <source>
        <dbReference type="EMBL" id="LAC20538.1"/>
    </source>
</evidence>
<sequence>MPGTTVDLITCIFVLSAVSPEEHCSVALNLARVSKPGTVLLFRDYAVNDMAMVRFKPGAKISDRFYVRQDGTRAYYFTSEELTALMSAAGFVCTESRYIHRRTMNIKEGVDAARVFLQAKFTYNPL</sequence>
<dbReference type="InterPro" id="IPR026113">
    <property type="entry name" value="METTL2/6/8-like"/>
</dbReference>
<protein>
    <submittedName>
        <fullName evidence="4">Methyltransferase-like protein 6</fullName>
    </submittedName>
</protein>
<dbReference type="GO" id="GO:0008173">
    <property type="term" value="F:RNA methyltransferase activity"/>
    <property type="evidence" value="ECO:0007669"/>
    <property type="project" value="UniProtKB-ARBA"/>
</dbReference>
<dbReference type="AlphaFoldDB" id="A0A6A7FQ43"/>
<keyword evidence="2 4" id="KW-0489">Methyltransferase</keyword>
<dbReference type="EMBL" id="IACT01001178">
    <property type="protein sequence ID" value="LAC20538.1"/>
    <property type="molecule type" value="mRNA"/>
</dbReference>
<dbReference type="GO" id="GO:0032259">
    <property type="term" value="P:methylation"/>
    <property type="evidence" value="ECO:0007669"/>
    <property type="project" value="UniProtKB-KW"/>
</dbReference>
<dbReference type="GO" id="GO:0008757">
    <property type="term" value="F:S-adenosylmethionine-dependent methyltransferase activity"/>
    <property type="evidence" value="ECO:0007669"/>
    <property type="project" value="UniProtKB-ARBA"/>
</dbReference>
<reference evidence="4" key="1">
    <citation type="submission" date="2017-11" db="EMBL/GenBank/DDBJ databases">
        <title>The sensing device of the deep-sea amphipod.</title>
        <authorList>
            <person name="Kobayashi H."/>
            <person name="Nagahama T."/>
            <person name="Arai W."/>
            <person name="Sasagawa Y."/>
            <person name="Umeda M."/>
            <person name="Hayashi T."/>
            <person name="Nikaido I."/>
            <person name="Watanabe H."/>
            <person name="Oguri K."/>
            <person name="Kitazato H."/>
            <person name="Fujioka K."/>
            <person name="Kido Y."/>
            <person name="Takami H."/>
        </authorList>
    </citation>
    <scope>NUCLEOTIDE SEQUENCE</scope>
    <source>
        <tissue evidence="4">Whole body</tissue>
    </source>
</reference>
<evidence type="ECO:0000256" key="3">
    <source>
        <dbReference type="ARBA" id="ARBA00022679"/>
    </source>
</evidence>
<evidence type="ECO:0000256" key="1">
    <source>
        <dbReference type="ARBA" id="ARBA00009725"/>
    </source>
</evidence>
<comment type="similarity">
    <text evidence="1">Belongs to the methyltransferase superfamily. METL family.</text>
</comment>
<dbReference type="PANTHER" id="PTHR22809">
    <property type="entry name" value="METHYLTRANSFERASE-RELATED"/>
    <property type="match status" value="1"/>
</dbReference>
<dbReference type="Gene3D" id="3.40.50.150">
    <property type="entry name" value="Vaccinia Virus protein VP39"/>
    <property type="match status" value="1"/>
</dbReference>
<accession>A0A6A7FQ43</accession>
<dbReference type="SUPFAM" id="SSF53335">
    <property type="entry name" value="S-adenosyl-L-methionine-dependent methyltransferases"/>
    <property type="match status" value="1"/>
</dbReference>
<organism evidence="4">
    <name type="scientific">Hirondellea gigas</name>
    <dbReference type="NCBI Taxonomy" id="1518452"/>
    <lineage>
        <taxon>Eukaryota</taxon>
        <taxon>Metazoa</taxon>
        <taxon>Ecdysozoa</taxon>
        <taxon>Arthropoda</taxon>
        <taxon>Crustacea</taxon>
        <taxon>Multicrustacea</taxon>
        <taxon>Malacostraca</taxon>
        <taxon>Eumalacostraca</taxon>
        <taxon>Peracarida</taxon>
        <taxon>Amphipoda</taxon>
        <taxon>Amphilochidea</taxon>
        <taxon>Lysianassida</taxon>
        <taxon>Lysianassidira</taxon>
        <taxon>Lysianassoidea</taxon>
        <taxon>Lysianassidae</taxon>
        <taxon>Hirondellea</taxon>
    </lineage>
</organism>
<name>A0A6A7FQ43_9CRUS</name>